<feature type="domain" description="Ig-like" evidence="5">
    <location>
        <begin position="342"/>
        <end position="425"/>
    </location>
</feature>
<feature type="domain" description="Ig-like" evidence="5">
    <location>
        <begin position="615"/>
        <end position="718"/>
    </location>
</feature>
<dbReference type="CDD" id="cd00096">
    <property type="entry name" value="Ig"/>
    <property type="match status" value="1"/>
</dbReference>
<evidence type="ECO:0000256" key="3">
    <source>
        <dbReference type="SAM" id="MobiDB-lite"/>
    </source>
</evidence>
<evidence type="ECO:0000256" key="4">
    <source>
        <dbReference type="SAM" id="Phobius"/>
    </source>
</evidence>
<keyword evidence="4" id="KW-0472">Membrane</keyword>
<protein>
    <recommendedName>
        <fullName evidence="5">Ig-like domain-containing protein</fullName>
    </recommendedName>
</protein>
<keyword evidence="4" id="KW-0812">Transmembrane</keyword>
<name>A0AA85JQL3_TRIRE</name>
<dbReference type="InterPro" id="IPR036179">
    <property type="entry name" value="Ig-like_dom_sf"/>
</dbReference>
<dbReference type="GO" id="GO:0098609">
    <property type="term" value="P:cell-cell adhesion"/>
    <property type="evidence" value="ECO:0007669"/>
    <property type="project" value="TreeGrafter"/>
</dbReference>
<dbReference type="GO" id="GO:0016020">
    <property type="term" value="C:membrane"/>
    <property type="evidence" value="ECO:0007669"/>
    <property type="project" value="UniProtKB-SubCell"/>
</dbReference>
<evidence type="ECO:0000313" key="7">
    <source>
        <dbReference type="WBParaSite" id="TREG1_34610.1"/>
    </source>
</evidence>
<dbReference type="Proteomes" id="UP000050795">
    <property type="component" value="Unassembled WGS sequence"/>
</dbReference>
<dbReference type="WBParaSite" id="TREG1_34610.1">
    <property type="protein sequence ID" value="TREG1_34610.1"/>
    <property type="gene ID" value="TREG1_34610"/>
</dbReference>
<dbReference type="SUPFAM" id="SSF48726">
    <property type="entry name" value="Immunoglobulin"/>
    <property type="match status" value="3"/>
</dbReference>
<feature type="compositionally biased region" description="Basic and acidic residues" evidence="3">
    <location>
        <begin position="1617"/>
        <end position="1633"/>
    </location>
</feature>
<keyword evidence="4" id="KW-1133">Transmembrane helix</keyword>
<accession>A0AA85JQL3</accession>
<dbReference type="PANTHER" id="PTHR44170">
    <property type="entry name" value="PROTEIN SIDEKICK"/>
    <property type="match status" value="1"/>
</dbReference>
<dbReference type="PROSITE" id="PS50835">
    <property type="entry name" value="IG_LIKE"/>
    <property type="match status" value="2"/>
</dbReference>
<dbReference type="SMART" id="SM00408">
    <property type="entry name" value="IGc2"/>
    <property type="match status" value="1"/>
</dbReference>
<evidence type="ECO:0000313" key="6">
    <source>
        <dbReference type="Proteomes" id="UP000050795"/>
    </source>
</evidence>
<keyword evidence="6" id="KW-1185">Reference proteome</keyword>
<dbReference type="InterPro" id="IPR007110">
    <property type="entry name" value="Ig-like_dom"/>
</dbReference>
<dbReference type="Gene3D" id="2.60.40.10">
    <property type="entry name" value="Immunoglobulins"/>
    <property type="match status" value="3"/>
</dbReference>
<sequence length="1647" mass="187945">MKSSLKCDLYICIGLLSCIYFVDSGASSSYMQIHDLPKFIMEPTNMIYYSPTQLSASQLIPKFKLYAMVSPRNATIQLGAVHKDRPNVIIYLPTIQEYSTETYSLAFAQTHAKITSLLISEHLTNLNNIFPYISQSNSNIFKENKNLWSISVHNFSPDMKLLILASTKLGTISSQMIDIKPFHLPEFPPQSDKYLSLLIGNTGRVICHLPQSQPSLPTAHFYHNDMRLDLTHTDKYHLIYVGGDDSGLPWEVRSQKPHFTNQDTDNNKRPGAVILLIHSLQISDTGLYYCSTSLFDKTVISSQRSHLVVTKPNEKIRTHLRFSTDDADLSHLYTEERTSSLPVNNKNEKSLHTVKEIKIQEYSNLTLFCIFESAPVVSTRWYFNGFMDNIEINQKFGTLNIHYAKPENEGIYTCSVDNSHSKVIGKSFRIVVIRSLYNTPSDPEVIVTETGKNTTLNCNSYLPKGNITSDPEKSLLKSSSEWNKPNFNRAMISSQYDIETRQKNYGFKTTVHTYHWLHNGQFITVNGKNSKYQIQDGVLRILNTTKLDTGIYQYTVSNYRTSRSLNISSAEYRNEENPISCKYFIQLDTEKNIHIGNVNTKGDDQLKTVFEHTSEGLTGHLNCNLSSLLKTSDYQISKGFNQYQWSILWYRSALSKEPLNIESINKASGGVKYIISNVNEFTQILSVVNPKRVTDDGQYICRVYNTTTGKLLGEKRFQLVIQTNSDEEANNKISNQGEGISNKIFPVPSKSENKYESLVNRLGSEPPSRQEIRKEIPKIKVSKPIVKRLANFTMALYIKWIVFNSPISGLHYQIGLKYFGKKNRKIRSAVSYPYEDKVQENKSNEDDFIILPNIYENTSIILDSSELLHPQNSYALRVLVMEYQLWSPWSEPVHFDNILDTTVQIISLRSNNASCIYVEWIYIQPRNNSISFEIINPVDLNFIIIYRNLSGNQGDRKSLLELWTESVFNDENQFPIDLFNSRRKFSDIHIRKITGDITTKGYLISELLPNTTYAVSVYIEETRSNQRQSERYFTRLSNEAVQKTLPSPLTLTSSQINLNTENSTKERQDVEDTVSQVTSNLKSKMTRQISKKSDVINKLPKIYQHESYVLIVILGSLAGVLLIIFIALITFCIWYRIRLKSQYPRGYFGALSDSEITGTPKQRTITEWENFQSQPVPTTESNQTFPRTTTGNIHLQSLSDQQLPIANFNNFATIQHPTHWIQQPQLPCEGQYRKSMILDNAMKSYWTTMNSDAAKVAPMTAKSKENLNNNVILPLVYNDCSVPHSNAVNRNNECTVIDQIGSLEGIFQAASGMDTINSTTKISNKEIQPINDQSSSIYSHIDSDSTVNELSQFHLDRFNPVLSPATQCEHSGTRRNDISLQNNIDNKNNMNGREVLHDFSQSSNLSFATNSLYPFITKTNDLVSLTSPNPHELLWHQTQPGLIINDNNSFYTTVPPFRHLQYPFNPSDQTTPVHLNMPIYEPSGVNHFQQVPFLQNMYPMNGQQLLCESNPLTSFPTPYASYADSLTAALTLQQWVEHMSKPAKIKNMDTKQCEEVHKRSETQPKLKKNDLHPTKNEQQHLCSENNRHHKSPRENLSSSFADSGVDLPNTSNLETDMPEHYSCKNDSPKETNRRTSNTTRLMEKATS</sequence>
<feature type="region of interest" description="Disordered" evidence="3">
    <location>
        <begin position="1546"/>
        <end position="1647"/>
    </location>
</feature>
<feature type="compositionally biased region" description="Basic and acidic residues" evidence="3">
    <location>
        <begin position="1546"/>
        <end position="1578"/>
    </location>
</feature>
<reference evidence="7" key="2">
    <citation type="submission" date="2023-11" db="UniProtKB">
        <authorList>
            <consortium name="WormBaseParasite"/>
        </authorList>
    </citation>
    <scope>IDENTIFICATION</scope>
</reference>
<evidence type="ECO:0000259" key="5">
    <source>
        <dbReference type="PROSITE" id="PS50835"/>
    </source>
</evidence>
<organism evidence="6 7">
    <name type="scientific">Trichobilharzia regenti</name>
    <name type="common">Nasal bird schistosome</name>
    <dbReference type="NCBI Taxonomy" id="157069"/>
    <lineage>
        <taxon>Eukaryota</taxon>
        <taxon>Metazoa</taxon>
        <taxon>Spiralia</taxon>
        <taxon>Lophotrochozoa</taxon>
        <taxon>Platyhelminthes</taxon>
        <taxon>Trematoda</taxon>
        <taxon>Digenea</taxon>
        <taxon>Strigeidida</taxon>
        <taxon>Schistosomatoidea</taxon>
        <taxon>Schistosomatidae</taxon>
        <taxon>Trichobilharzia</taxon>
    </lineage>
</organism>
<evidence type="ECO:0000256" key="1">
    <source>
        <dbReference type="ARBA" id="ARBA00022737"/>
    </source>
</evidence>
<dbReference type="InterPro" id="IPR003599">
    <property type="entry name" value="Ig_sub"/>
</dbReference>
<dbReference type="SMART" id="SM00409">
    <property type="entry name" value="IG"/>
    <property type="match status" value="4"/>
</dbReference>
<dbReference type="PANTHER" id="PTHR44170:SF6">
    <property type="entry name" value="CONTACTIN"/>
    <property type="match status" value="1"/>
</dbReference>
<dbReference type="InterPro" id="IPR013783">
    <property type="entry name" value="Ig-like_fold"/>
</dbReference>
<proteinExistence type="predicted"/>
<keyword evidence="1" id="KW-0677">Repeat</keyword>
<dbReference type="InterPro" id="IPR003598">
    <property type="entry name" value="Ig_sub2"/>
</dbReference>
<reference evidence="6" key="1">
    <citation type="submission" date="2022-06" db="EMBL/GenBank/DDBJ databases">
        <authorList>
            <person name="Berger JAMES D."/>
            <person name="Berger JAMES D."/>
        </authorList>
    </citation>
    <scope>NUCLEOTIDE SEQUENCE [LARGE SCALE GENOMIC DNA]</scope>
</reference>
<feature type="transmembrane region" description="Helical" evidence="4">
    <location>
        <begin position="1108"/>
        <end position="1135"/>
    </location>
</feature>
<keyword evidence="2" id="KW-1015">Disulfide bond</keyword>
<evidence type="ECO:0000256" key="2">
    <source>
        <dbReference type="ARBA" id="ARBA00023157"/>
    </source>
</evidence>